<keyword evidence="1" id="KW-0830">Ubiquinone</keyword>
<evidence type="ECO:0000313" key="2">
    <source>
        <dbReference type="Proteomes" id="UP000295680"/>
    </source>
</evidence>
<proteinExistence type="predicted"/>
<keyword evidence="1" id="KW-0489">Methyltransferase</keyword>
<dbReference type="GO" id="GO:0032259">
    <property type="term" value="P:methylation"/>
    <property type="evidence" value="ECO:0007669"/>
    <property type="project" value="UniProtKB-KW"/>
</dbReference>
<dbReference type="GO" id="GO:0008168">
    <property type="term" value="F:methyltransferase activity"/>
    <property type="evidence" value="ECO:0007669"/>
    <property type="project" value="UniProtKB-KW"/>
</dbReference>
<sequence length="265" mass="29624">MTEIAELYGDALFAHDHDLEAVRLDAMTRMHDPATQARLQVIARPGMRCLDVGAGLGRVSGWLAEQVAPGQVTALDKDVRLLNALPDVYPSVQVVAADISDKTLDFGTFDLVHCRMVLMHLRNRIEVFQKLTQWVAPGGWIVLADAVHATMVSPPENPFRQLMERHWRTLEKSIGTDNSWAWQYPELLHEAGFVDVGVEMYQPPITMNSAAGRFWALNFGHLRDRILSDGYVDEELFEAAVGVMSEPGFTELSMGLVTAWARKKP</sequence>
<keyword evidence="2" id="KW-1185">Reference proteome</keyword>
<comment type="caution">
    <text evidence="1">The sequence shown here is derived from an EMBL/GenBank/DDBJ whole genome shotgun (WGS) entry which is preliminary data.</text>
</comment>
<dbReference type="Proteomes" id="UP000295680">
    <property type="component" value="Unassembled WGS sequence"/>
</dbReference>
<protein>
    <submittedName>
        <fullName evidence="1">Ubiquinone/menaquinone biosynthesis C-methylase UbiE</fullName>
    </submittedName>
</protein>
<dbReference type="AlphaFoldDB" id="A0A4R2K1V2"/>
<keyword evidence="1" id="KW-0808">Transferase</keyword>
<dbReference type="EMBL" id="SLWS01000001">
    <property type="protein sequence ID" value="TCO65687.1"/>
    <property type="molecule type" value="Genomic_DNA"/>
</dbReference>
<gene>
    <name evidence="1" type="ORF">EV192_1011479</name>
</gene>
<dbReference type="OrthoDB" id="3469983at2"/>
<dbReference type="PANTHER" id="PTHR43861">
    <property type="entry name" value="TRANS-ACONITATE 2-METHYLTRANSFERASE-RELATED"/>
    <property type="match status" value="1"/>
</dbReference>
<dbReference type="CDD" id="cd02440">
    <property type="entry name" value="AdoMet_MTases"/>
    <property type="match status" value="1"/>
</dbReference>
<accession>A0A4R2K1V2</accession>
<dbReference type="RefSeq" id="WP_132112253.1">
    <property type="nucleotide sequence ID" value="NZ_SLWS01000001.1"/>
</dbReference>
<dbReference type="SUPFAM" id="SSF53335">
    <property type="entry name" value="S-adenosyl-L-methionine-dependent methyltransferases"/>
    <property type="match status" value="1"/>
</dbReference>
<dbReference type="Pfam" id="PF13489">
    <property type="entry name" value="Methyltransf_23"/>
    <property type="match status" value="1"/>
</dbReference>
<organism evidence="1 2">
    <name type="scientific">Actinocrispum wychmicini</name>
    <dbReference type="NCBI Taxonomy" id="1213861"/>
    <lineage>
        <taxon>Bacteria</taxon>
        <taxon>Bacillati</taxon>
        <taxon>Actinomycetota</taxon>
        <taxon>Actinomycetes</taxon>
        <taxon>Pseudonocardiales</taxon>
        <taxon>Pseudonocardiaceae</taxon>
        <taxon>Actinocrispum</taxon>
    </lineage>
</organism>
<reference evidence="1 2" key="1">
    <citation type="submission" date="2019-03" db="EMBL/GenBank/DDBJ databases">
        <title>Genomic Encyclopedia of Type Strains, Phase IV (KMG-IV): sequencing the most valuable type-strain genomes for metagenomic binning, comparative biology and taxonomic classification.</title>
        <authorList>
            <person name="Goeker M."/>
        </authorList>
    </citation>
    <scope>NUCLEOTIDE SEQUENCE [LARGE SCALE GENOMIC DNA]</scope>
    <source>
        <strain evidence="1 2">DSM 45934</strain>
    </source>
</reference>
<name>A0A4R2K1V2_9PSEU</name>
<dbReference type="InterPro" id="IPR029063">
    <property type="entry name" value="SAM-dependent_MTases_sf"/>
</dbReference>
<dbReference type="Gene3D" id="3.40.50.150">
    <property type="entry name" value="Vaccinia Virus protein VP39"/>
    <property type="match status" value="1"/>
</dbReference>
<evidence type="ECO:0000313" key="1">
    <source>
        <dbReference type="EMBL" id="TCO65687.1"/>
    </source>
</evidence>